<reference evidence="1 2" key="1">
    <citation type="journal article" date="2022" name="New Phytol.">
        <title>Ecological generalism drives hyperdiversity of secondary metabolite gene clusters in xylarialean endophytes.</title>
        <authorList>
            <person name="Franco M.E.E."/>
            <person name="Wisecaver J.H."/>
            <person name="Arnold A.E."/>
            <person name="Ju Y.M."/>
            <person name="Slot J.C."/>
            <person name="Ahrendt S."/>
            <person name="Moore L.P."/>
            <person name="Eastman K.E."/>
            <person name="Scott K."/>
            <person name="Konkel Z."/>
            <person name="Mondo S.J."/>
            <person name="Kuo A."/>
            <person name="Hayes R.D."/>
            <person name="Haridas S."/>
            <person name="Andreopoulos B."/>
            <person name="Riley R."/>
            <person name="LaButti K."/>
            <person name="Pangilinan J."/>
            <person name="Lipzen A."/>
            <person name="Amirebrahimi M."/>
            <person name="Yan J."/>
            <person name="Adam C."/>
            <person name="Keymanesh K."/>
            <person name="Ng V."/>
            <person name="Louie K."/>
            <person name="Northen T."/>
            <person name="Drula E."/>
            <person name="Henrissat B."/>
            <person name="Hsieh H.M."/>
            <person name="Youens-Clark K."/>
            <person name="Lutzoni F."/>
            <person name="Miadlikowska J."/>
            <person name="Eastwood D.C."/>
            <person name="Hamelin R.C."/>
            <person name="Grigoriev I.V."/>
            <person name="U'Ren J.M."/>
        </authorList>
    </citation>
    <scope>NUCLEOTIDE SEQUENCE [LARGE SCALE GENOMIC DNA]</scope>
    <source>
        <strain evidence="1 2">ER1909</strain>
    </source>
</reference>
<dbReference type="Proteomes" id="UP001497680">
    <property type="component" value="Unassembled WGS sequence"/>
</dbReference>
<keyword evidence="2" id="KW-1185">Reference proteome</keyword>
<protein>
    <submittedName>
        <fullName evidence="1">Uncharacterized protein</fullName>
    </submittedName>
</protein>
<accession>A0ACC0CQD6</accession>
<gene>
    <name evidence="1" type="ORF">F4821DRAFT_263720</name>
</gene>
<evidence type="ECO:0000313" key="1">
    <source>
        <dbReference type="EMBL" id="KAI6082681.1"/>
    </source>
</evidence>
<dbReference type="EMBL" id="MU394366">
    <property type="protein sequence ID" value="KAI6082681.1"/>
    <property type="molecule type" value="Genomic_DNA"/>
</dbReference>
<proteinExistence type="predicted"/>
<sequence length="526" mass="58573">MSSNQIGAASNSGELSGVVMSFQLMEWNSYTDGDKSRLIRAVSIAQGKTVDAIHDCTKHPRVVVGSIYDVLLNNTNLGVHACTCLGWPLLHIYIDNQGQAGYPTPTALPHVAPNAPVLQHPSTFQSPLEMLNATVSYNSPASPEATQQGKKRGASFSESPNKRTALDGQSRANQPQEEVLPEGDEKRKLKKPMNAFIMYSVATRPEVRARLEKQGMIPTRRQNSAASSILGEQWRHLPKDQTKFFTDLSDRFRRKTVDIDKDVVAPYQDFIRSKGLNVLYPTPENDDPKSVRQHDDPKHFGIFMCGPKEEGARKTRKLKTALNTHANAQRASSTPAPQTPAPARQPVNNRQPVVSDQPATNRQLVINRQLAVNRQSALDPNLGFVNQPHHHNWPIVGEQSSLIWQPAQSFLNQPGDFYQSPVPSSLPFGPHFLRQRPYLSQRRPFLFRNEQHATQTATQTASQTADQTAVSTQANSNIQPGRMVGDFQEPYYGYFDQPRPVMPPQQEPNGDDQHYENGGIPPYSSP</sequence>
<organism evidence="1 2">
    <name type="scientific">Hypoxylon rubiginosum</name>
    <dbReference type="NCBI Taxonomy" id="110542"/>
    <lineage>
        <taxon>Eukaryota</taxon>
        <taxon>Fungi</taxon>
        <taxon>Dikarya</taxon>
        <taxon>Ascomycota</taxon>
        <taxon>Pezizomycotina</taxon>
        <taxon>Sordariomycetes</taxon>
        <taxon>Xylariomycetidae</taxon>
        <taxon>Xylariales</taxon>
        <taxon>Hypoxylaceae</taxon>
        <taxon>Hypoxylon</taxon>
    </lineage>
</organism>
<evidence type="ECO:0000313" key="2">
    <source>
        <dbReference type="Proteomes" id="UP001497680"/>
    </source>
</evidence>
<comment type="caution">
    <text evidence="1">The sequence shown here is derived from an EMBL/GenBank/DDBJ whole genome shotgun (WGS) entry which is preliminary data.</text>
</comment>
<name>A0ACC0CQD6_9PEZI</name>